<dbReference type="EMBL" id="DF952378">
    <property type="protein sequence ID" value="GAN44738.1"/>
    <property type="molecule type" value="Genomic_DNA"/>
</dbReference>
<sequence length="159" mass="16091">MHAPFGAAFAADLAAVGVVDQARAVVLALAGLHDAGVAGQDHRVGADAVIDGVGVAVHHRAVVQFLLHLGRAAGQHGAVDGVVRVEVAGGGVAVGDETALGHVHGDRIGHLVALAAAELLRVDADRLVGIALQRERRRHGGKAGREQRQLSDPAHACGA</sequence>
<organism evidence="2">
    <name type="scientific">Mizugakiibacter sediminis</name>
    <dbReference type="NCBI Taxonomy" id="1475481"/>
    <lineage>
        <taxon>Bacteria</taxon>
        <taxon>Pseudomonadati</taxon>
        <taxon>Pseudomonadota</taxon>
        <taxon>Gammaproteobacteria</taxon>
        <taxon>Lysobacterales</taxon>
        <taxon>Rhodanobacteraceae</taxon>
        <taxon>Mizugakiibacter</taxon>
    </lineage>
</organism>
<evidence type="ECO:0000313" key="2">
    <source>
        <dbReference type="EMBL" id="GAN44738.1"/>
    </source>
</evidence>
<evidence type="ECO:0000256" key="1">
    <source>
        <dbReference type="SAM" id="MobiDB-lite"/>
    </source>
</evidence>
<gene>
    <name evidence="2" type="ORF">MBSD_1273</name>
</gene>
<feature type="region of interest" description="Disordered" evidence="1">
    <location>
        <begin position="138"/>
        <end position="159"/>
    </location>
</feature>
<accession>A0A0S6YZK5</accession>
<protein>
    <submittedName>
        <fullName evidence="2">Uncharacterized protein</fullName>
    </submittedName>
</protein>
<reference evidence="2" key="1">
    <citation type="submission" date="2015-03" db="EMBL/GenBank/DDBJ databases">
        <title>Draft genome sequence of Mizugakiibacter sediminis skMP5.</title>
        <authorList>
            <person name="Watanabe T."/>
            <person name="Kojima H."/>
            <person name="Fukui M."/>
        </authorList>
    </citation>
    <scope>NUCLEOTIDE SEQUENCE</scope>
    <source>
        <strain evidence="2">SkMP5</strain>
    </source>
</reference>
<dbReference type="AlphaFoldDB" id="A0A0S6YZK5"/>
<dbReference type="HOGENOM" id="CLU_1658802_0_0_6"/>
<proteinExistence type="predicted"/>
<name>A0A0S6YZK5_9GAMM</name>